<dbReference type="GO" id="GO:0030170">
    <property type="term" value="F:pyridoxal phosphate binding"/>
    <property type="evidence" value="ECO:0007669"/>
    <property type="project" value="InterPro"/>
</dbReference>
<dbReference type="AlphaFoldDB" id="A0A1M5Z4A5"/>
<evidence type="ECO:0000313" key="7">
    <source>
        <dbReference type="EMBL" id="SHI18964.1"/>
    </source>
</evidence>
<organism evidence="7 8">
    <name type="scientific">Clostridium intestinale DSM 6191</name>
    <dbReference type="NCBI Taxonomy" id="1121320"/>
    <lineage>
        <taxon>Bacteria</taxon>
        <taxon>Bacillati</taxon>
        <taxon>Bacillota</taxon>
        <taxon>Clostridia</taxon>
        <taxon>Eubacteriales</taxon>
        <taxon>Clostridiaceae</taxon>
        <taxon>Clostridium</taxon>
    </lineage>
</organism>
<accession>A0A1M5Z4A5</accession>
<evidence type="ECO:0000313" key="8">
    <source>
        <dbReference type="Proteomes" id="UP000184241"/>
    </source>
</evidence>
<sequence>MIEKFSFAGFFSYKTSKTNSQLKNGGEMKKFLVEFDEDISKYIQISEHIKKLIEFGKIKDGTKLPTIRELSNFLEVNNVTIVSAYKKLQADGYAIMKIGSGTYARKKEAIKSFQKEYNKTFKLLNAGSLREYIDFTGETTSSSFFPVKDLQMVINEVFDRDGAEALLYQDVLGYDKLREEISKNFWNGRVKKEDILIVSGAQQGIDIASKAILNVNDKVVVENPTYGGALSVFRWKRAEVIEVPIEKDGMDLEKLEKILKKEKIKFMYIMSYFQNPTGISYSNEKKLKLIELSNIYDFYILEDDYLSELIYDDNLQYKPLKAYDIYDRVIYIKSFSKIFMPGIRIGYVIAPEKFKESMYISKINTDISTSSLMQRALERYIVHNYWKRHIEYLNGEYKSRYLHMKSILDEKFKDIVEYIDPKGGLNFFLKVLEKDSPSSRKLFSILKKEKILISPGALFYKKEVDGDDFFRIGFSQTTHDKIDEGMEKILKELQQ</sequence>
<proteinExistence type="inferred from homology"/>
<dbReference type="InterPro" id="IPR036390">
    <property type="entry name" value="WH_DNA-bd_sf"/>
</dbReference>
<dbReference type="InterPro" id="IPR015421">
    <property type="entry name" value="PyrdxlP-dep_Trfase_major"/>
</dbReference>
<evidence type="ECO:0000256" key="1">
    <source>
        <dbReference type="ARBA" id="ARBA00005384"/>
    </source>
</evidence>
<evidence type="ECO:0000256" key="4">
    <source>
        <dbReference type="ARBA" id="ARBA00023125"/>
    </source>
</evidence>
<dbReference type="PROSITE" id="PS50949">
    <property type="entry name" value="HTH_GNTR"/>
    <property type="match status" value="1"/>
</dbReference>
<gene>
    <name evidence="7" type="ORF">SAMN02745941_02567</name>
</gene>
<keyword evidence="4 7" id="KW-0238">DNA-binding</keyword>
<evidence type="ECO:0000259" key="6">
    <source>
        <dbReference type="PROSITE" id="PS50949"/>
    </source>
</evidence>
<feature type="domain" description="HTH gntR-type" evidence="6">
    <location>
        <begin position="39"/>
        <end position="107"/>
    </location>
</feature>
<dbReference type="SMART" id="SM00345">
    <property type="entry name" value="HTH_GNTR"/>
    <property type="match status" value="1"/>
</dbReference>
<dbReference type="CDD" id="cd07377">
    <property type="entry name" value="WHTH_GntR"/>
    <property type="match status" value="1"/>
</dbReference>
<keyword evidence="5" id="KW-0804">Transcription</keyword>
<dbReference type="Pfam" id="PF00392">
    <property type="entry name" value="GntR"/>
    <property type="match status" value="1"/>
</dbReference>
<dbReference type="InterPro" id="IPR015424">
    <property type="entry name" value="PyrdxlP-dep_Trfase"/>
</dbReference>
<name>A0A1M5Z4A5_9CLOT</name>
<dbReference type="InterPro" id="IPR000524">
    <property type="entry name" value="Tscrpt_reg_HTH_GntR"/>
</dbReference>
<dbReference type="SUPFAM" id="SSF46785">
    <property type="entry name" value="Winged helix' DNA-binding domain"/>
    <property type="match status" value="1"/>
</dbReference>
<dbReference type="PANTHER" id="PTHR46577">
    <property type="entry name" value="HTH-TYPE TRANSCRIPTIONAL REGULATORY PROTEIN GABR"/>
    <property type="match status" value="1"/>
</dbReference>
<dbReference type="InterPro" id="IPR036388">
    <property type="entry name" value="WH-like_DNA-bd_sf"/>
</dbReference>
<dbReference type="GO" id="GO:0008483">
    <property type="term" value="F:transaminase activity"/>
    <property type="evidence" value="ECO:0007669"/>
    <property type="project" value="UniProtKB-KW"/>
</dbReference>
<dbReference type="EMBL" id="FQXU01000007">
    <property type="protein sequence ID" value="SHI18964.1"/>
    <property type="molecule type" value="Genomic_DNA"/>
</dbReference>
<keyword evidence="7" id="KW-0808">Transferase</keyword>
<evidence type="ECO:0000256" key="2">
    <source>
        <dbReference type="ARBA" id="ARBA00022898"/>
    </source>
</evidence>
<keyword evidence="2" id="KW-0663">Pyridoxal phosphate</keyword>
<evidence type="ECO:0000256" key="3">
    <source>
        <dbReference type="ARBA" id="ARBA00023015"/>
    </source>
</evidence>
<dbReference type="Gene3D" id="1.10.10.10">
    <property type="entry name" value="Winged helix-like DNA-binding domain superfamily/Winged helix DNA-binding domain"/>
    <property type="match status" value="1"/>
</dbReference>
<dbReference type="Gene3D" id="3.40.640.10">
    <property type="entry name" value="Type I PLP-dependent aspartate aminotransferase-like (Major domain)"/>
    <property type="match status" value="1"/>
</dbReference>
<dbReference type="Proteomes" id="UP000184241">
    <property type="component" value="Unassembled WGS sequence"/>
</dbReference>
<dbReference type="GO" id="GO:0003700">
    <property type="term" value="F:DNA-binding transcription factor activity"/>
    <property type="evidence" value="ECO:0007669"/>
    <property type="project" value="InterPro"/>
</dbReference>
<dbReference type="Pfam" id="PF00155">
    <property type="entry name" value="Aminotran_1_2"/>
    <property type="match status" value="1"/>
</dbReference>
<dbReference type="CDD" id="cd00609">
    <property type="entry name" value="AAT_like"/>
    <property type="match status" value="1"/>
</dbReference>
<dbReference type="InterPro" id="IPR051446">
    <property type="entry name" value="HTH_trans_reg/aminotransferase"/>
</dbReference>
<protein>
    <submittedName>
        <fullName evidence="7">DNA-binding transcriptional regulator, MocR family, contains an aminotransferase domain</fullName>
    </submittedName>
</protein>
<keyword evidence="3" id="KW-0805">Transcription regulation</keyword>
<dbReference type="SUPFAM" id="SSF53383">
    <property type="entry name" value="PLP-dependent transferases"/>
    <property type="match status" value="1"/>
</dbReference>
<dbReference type="InterPro" id="IPR015422">
    <property type="entry name" value="PyrdxlP-dep_Trfase_small"/>
</dbReference>
<dbReference type="PANTHER" id="PTHR46577:SF1">
    <property type="entry name" value="HTH-TYPE TRANSCRIPTIONAL REGULATORY PROTEIN GABR"/>
    <property type="match status" value="1"/>
</dbReference>
<evidence type="ECO:0000256" key="5">
    <source>
        <dbReference type="ARBA" id="ARBA00023163"/>
    </source>
</evidence>
<dbReference type="InterPro" id="IPR004839">
    <property type="entry name" value="Aminotransferase_I/II_large"/>
</dbReference>
<reference evidence="7 8" key="1">
    <citation type="submission" date="2016-11" db="EMBL/GenBank/DDBJ databases">
        <authorList>
            <person name="Jaros S."/>
            <person name="Januszkiewicz K."/>
            <person name="Wedrychowicz H."/>
        </authorList>
    </citation>
    <scope>NUCLEOTIDE SEQUENCE [LARGE SCALE GENOMIC DNA]</scope>
    <source>
        <strain evidence="7 8">DSM 6191</strain>
    </source>
</reference>
<dbReference type="GO" id="GO:0003677">
    <property type="term" value="F:DNA binding"/>
    <property type="evidence" value="ECO:0007669"/>
    <property type="project" value="UniProtKB-KW"/>
</dbReference>
<dbReference type="Gene3D" id="3.90.1150.10">
    <property type="entry name" value="Aspartate Aminotransferase, domain 1"/>
    <property type="match status" value="1"/>
</dbReference>
<comment type="similarity">
    <text evidence="1">In the C-terminal section; belongs to the class-I pyridoxal-phosphate-dependent aminotransferase family.</text>
</comment>
<keyword evidence="7" id="KW-0032">Aminotransferase</keyword>